<feature type="region of interest" description="Disordered" evidence="1">
    <location>
        <begin position="281"/>
        <end position="319"/>
    </location>
</feature>
<gene>
    <name evidence="2" type="ORF">GCM10022255_101310</name>
</gene>
<sequence length="319" mass="35535">MTRTRPATTPRRSATTDDLLAVSWRFEPRDYVLAHLLDQHRFLTTDQIAAVLFTSPRTCRNRLNVLRQLGFIDWFMPVHPVTGRLPVHWVPGRLSARYVALYHGRPAPSSRALREARDGYPSAATRVGHLAHADGVNQFFIDLLAYSRHHPQARLTRWWSAGRTYAKVDHNTRPDAHGVWTDDDREVAFFLEHDTGSESHPARAAKLTGYRTLQDKGPAWPVLFWLPSATIETNLHRHFASLAGGTLGVLIATAARDHAEAHGGPAGPVWTVVGNGRRRLRLAELPGPPGPEGPFHPGPPEPDEDPLYLLRDDAPPTPA</sequence>
<keyword evidence="3" id="KW-1185">Reference proteome</keyword>
<name>A0ABP8DS55_9ACTN</name>
<dbReference type="EMBL" id="BAABAT010000055">
    <property type="protein sequence ID" value="GAA4262774.1"/>
    <property type="molecule type" value="Genomic_DNA"/>
</dbReference>
<evidence type="ECO:0000256" key="1">
    <source>
        <dbReference type="SAM" id="MobiDB-lite"/>
    </source>
</evidence>
<protein>
    <recommendedName>
        <fullName evidence="4">Replication-relaxation</fullName>
    </recommendedName>
</protein>
<dbReference type="SUPFAM" id="SSF46785">
    <property type="entry name" value="Winged helix' DNA-binding domain"/>
    <property type="match status" value="1"/>
</dbReference>
<feature type="compositionally biased region" description="Basic and acidic residues" evidence="1">
    <location>
        <begin position="310"/>
        <end position="319"/>
    </location>
</feature>
<dbReference type="RefSeq" id="WP_345140671.1">
    <property type="nucleotide sequence ID" value="NZ_BAABAT010000055.1"/>
</dbReference>
<feature type="compositionally biased region" description="Pro residues" evidence="1">
    <location>
        <begin position="286"/>
        <end position="300"/>
    </location>
</feature>
<reference evidence="3" key="1">
    <citation type="journal article" date="2019" name="Int. J. Syst. Evol. Microbiol.">
        <title>The Global Catalogue of Microorganisms (GCM) 10K type strain sequencing project: providing services to taxonomists for standard genome sequencing and annotation.</title>
        <authorList>
            <consortium name="The Broad Institute Genomics Platform"/>
            <consortium name="The Broad Institute Genome Sequencing Center for Infectious Disease"/>
            <person name="Wu L."/>
            <person name="Ma J."/>
        </authorList>
    </citation>
    <scope>NUCLEOTIDE SEQUENCE [LARGE SCALE GENOMIC DNA]</scope>
    <source>
        <strain evidence="3">JCM 17441</strain>
    </source>
</reference>
<dbReference type="Pfam" id="PF13814">
    <property type="entry name" value="Replic_Relax"/>
    <property type="match status" value="1"/>
</dbReference>
<evidence type="ECO:0008006" key="4">
    <source>
        <dbReference type="Google" id="ProtNLM"/>
    </source>
</evidence>
<organism evidence="2 3">
    <name type="scientific">Dactylosporangium darangshiense</name>
    <dbReference type="NCBI Taxonomy" id="579108"/>
    <lineage>
        <taxon>Bacteria</taxon>
        <taxon>Bacillati</taxon>
        <taxon>Actinomycetota</taxon>
        <taxon>Actinomycetes</taxon>
        <taxon>Micromonosporales</taxon>
        <taxon>Micromonosporaceae</taxon>
        <taxon>Dactylosporangium</taxon>
    </lineage>
</organism>
<evidence type="ECO:0000313" key="2">
    <source>
        <dbReference type="EMBL" id="GAA4262774.1"/>
    </source>
</evidence>
<comment type="caution">
    <text evidence="2">The sequence shown here is derived from an EMBL/GenBank/DDBJ whole genome shotgun (WGS) entry which is preliminary data.</text>
</comment>
<proteinExistence type="predicted"/>
<dbReference type="InterPro" id="IPR036390">
    <property type="entry name" value="WH_DNA-bd_sf"/>
</dbReference>
<dbReference type="Proteomes" id="UP001500620">
    <property type="component" value="Unassembled WGS sequence"/>
</dbReference>
<evidence type="ECO:0000313" key="3">
    <source>
        <dbReference type="Proteomes" id="UP001500620"/>
    </source>
</evidence>
<accession>A0ABP8DS55</accession>
<dbReference type="InterPro" id="IPR025855">
    <property type="entry name" value="Replic_Relax"/>
</dbReference>